<sequence length="111" mass="11746" precursor="true">MNKHHRLPAAFIAAFIAVSVLVPASALAHAAICSCLDNGDNTVTCEGSFSDGSSAAGVRVFVRDSDDATVARGKMDDNSEFTFDKPKDAYTVIFDAGPGHQVEIDSRDIVE</sequence>
<feature type="signal peptide" evidence="1">
    <location>
        <begin position="1"/>
        <end position="30"/>
    </location>
</feature>
<dbReference type="Gene3D" id="2.60.40.10">
    <property type="entry name" value="Immunoglobulins"/>
    <property type="match status" value="1"/>
</dbReference>
<dbReference type="EMBL" id="CP002431">
    <property type="protein sequence ID" value="ADU61639.1"/>
    <property type="molecule type" value="Genomic_DNA"/>
</dbReference>
<dbReference type="PROSITE" id="PS51257">
    <property type="entry name" value="PROKAR_LIPOPROTEIN"/>
    <property type="match status" value="1"/>
</dbReference>
<protein>
    <recommendedName>
        <fullName evidence="4">Carboxypeptidase regulatory-like domain-containing protein</fullName>
    </recommendedName>
</protein>
<dbReference type="HOGENOM" id="CLU_148087_1_0_7"/>
<dbReference type="Proteomes" id="UP000002191">
    <property type="component" value="Chromosome"/>
</dbReference>
<organism evidence="2 3">
    <name type="scientific">Pseudodesulfovibrio aespoeensis (strain ATCC 700646 / DSM 10631 / Aspo-2)</name>
    <name type="common">Desulfovibrio aespoeensis</name>
    <dbReference type="NCBI Taxonomy" id="643562"/>
    <lineage>
        <taxon>Bacteria</taxon>
        <taxon>Pseudomonadati</taxon>
        <taxon>Thermodesulfobacteriota</taxon>
        <taxon>Desulfovibrionia</taxon>
        <taxon>Desulfovibrionales</taxon>
        <taxon>Desulfovibrionaceae</taxon>
    </lineage>
</organism>
<proteinExistence type="predicted"/>
<evidence type="ECO:0000256" key="1">
    <source>
        <dbReference type="SAM" id="SignalP"/>
    </source>
</evidence>
<dbReference type="InterPro" id="IPR013783">
    <property type="entry name" value="Ig-like_fold"/>
</dbReference>
<dbReference type="eggNOG" id="ENOG5032Z13">
    <property type="taxonomic scope" value="Bacteria"/>
</dbReference>
<keyword evidence="1" id="KW-0732">Signal</keyword>
<gene>
    <name evidence="2" type="ordered locus">Daes_0621</name>
</gene>
<dbReference type="RefSeq" id="WP_013513571.1">
    <property type="nucleotide sequence ID" value="NC_014844.1"/>
</dbReference>
<evidence type="ECO:0008006" key="4">
    <source>
        <dbReference type="Google" id="ProtNLM"/>
    </source>
</evidence>
<dbReference type="KEGG" id="das:Daes_0621"/>
<dbReference type="AlphaFoldDB" id="E6VYX6"/>
<evidence type="ECO:0000313" key="3">
    <source>
        <dbReference type="Proteomes" id="UP000002191"/>
    </source>
</evidence>
<accession>E6VYX6</accession>
<keyword evidence="3" id="KW-1185">Reference proteome</keyword>
<reference evidence="3" key="1">
    <citation type="submission" date="2010-12" db="EMBL/GenBank/DDBJ databases">
        <title>Complete sequence of Desulfovibrio aespoeensis Aspo-2.</title>
        <authorList>
            <consortium name="US DOE Joint Genome Institute"/>
            <person name="Lucas S."/>
            <person name="Copeland A."/>
            <person name="Lapidus A."/>
            <person name="Cheng J.-F."/>
            <person name="Goodwin L."/>
            <person name="Pitluck S."/>
            <person name="Chertkov O."/>
            <person name="Misra M."/>
            <person name="Detter J.C."/>
            <person name="Han C."/>
            <person name="Tapia R."/>
            <person name="Land M."/>
            <person name="Hauser L."/>
            <person name="Kyrpides N."/>
            <person name="Ivanova N."/>
            <person name="Ovchinnikova G."/>
            <person name="Pedersen K."/>
            <person name="Jagevall S."/>
            <person name="Hazen T."/>
            <person name="Woyke T."/>
        </authorList>
    </citation>
    <scope>NUCLEOTIDE SEQUENCE [LARGE SCALE GENOMIC DNA]</scope>
    <source>
        <strain evidence="3">ATCC 700646 / DSM 10631 / Aspo-2</strain>
    </source>
</reference>
<dbReference type="STRING" id="643562.Daes_0621"/>
<evidence type="ECO:0000313" key="2">
    <source>
        <dbReference type="EMBL" id="ADU61639.1"/>
    </source>
</evidence>
<feature type="chain" id="PRO_5003213809" description="Carboxypeptidase regulatory-like domain-containing protein" evidence="1">
    <location>
        <begin position="31"/>
        <end position="111"/>
    </location>
</feature>
<reference evidence="2 3" key="2">
    <citation type="journal article" date="2014" name="Genome Announc.">
        <title>Complete Genome Sequence of the Subsurface, Mesophilic Sulfate-Reducing Bacterium Desulfovibrio aespoeensis Aspo-2.</title>
        <authorList>
            <person name="Pedersen K."/>
            <person name="Bengtsson A."/>
            <person name="Edlund J."/>
            <person name="Rabe L."/>
            <person name="Hazen T."/>
            <person name="Chakraborty R."/>
            <person name="Goodwin L."/>
            <person name="Shapiro N."/>
        </authorList>
    </citation>
    <scope>NUCLEOTIDE SEQUENCE [LARGE SCALE GENOMIC DNA]</scope>
    <source>
        <strain evidence="3">ATCC 700646 / DSM 10631 / Aspo-2</strain>
    </source>
</reference>
<name>E6VYX6_PSEA9</name>